<feature type="transmembrane region" description="Helical" evidence="6">
    <location>
        <begin position="60"/>
        <end position="80"/>
    </location>
</feature>
<dbReference type="PANTHER" id="PTHR30482">
    <property type="entry name" value="HIGH-AFFINITY BRANCHED-CHAIN AMINO ACID TRANSPORT SYSTEM PERMEASE"/>
    <property type="match status" value="1"/>
</dbReference>
<proteinExistence type="predicted"/>
<dbReference type="InterPro" id="IPR001851">
    <property type="entry name" value="ABC_transp_permease"/>
</dbReference>
<evidence type="ECO:0000256" key="1">
    <source>
        <dbReference type="ARBA" id="ARBA00004651"/>
    </source>
</evidence>
<gene>
    <name evidence="7" type="ORF">GIS00_18690</name>
</gene>
<evidence type="ECO:0000256" key="3">
    <source>
        <dbReference type="ARBA" id="ARBA00022692"/>
    </source>
</evidence>
<keyword evidence="4 6" id="KW-1133">Transmembrane helix</keyword>
<evidence type="ECO:0000256" key="2">
    <source>
        <dbReference type="ARBA" id="ARBA00022475"/>
    </source>
</evidence>
<feature type="transmembrane region" description="Helical" evidence="6">
    <location>
        <begin position="20"/>
        <end position="48"/>
    </location>
</feature>
<comment type="subcellular location">
    <subcellularLocation>
        <location evidence="1">Cell membrane</location>
        <topology evidence="1">Multi-pass membrane protein</topology>
    </subcellularLocation>
</comment>
<dbReference type="Proteomes" id="UP000460221">
    <property type="component" value="Unassembled WGS sequence"/>
</dbReference>
<sequence length="304" mass="32048">MLEWFSRNEFFIDITLISTLLVMSFFVVFQAGIFCLGSVGFMAVGAYTSALLTMHTGMPVLLGVICGALAGALTGFVFGLMVLRLEGIYLALATFALAEAIIVLIETVGFTGGVEGLVGYPTEVTTWYVIPALVLMGVVLQLVQRSHNGRAIHALRVDPVIARGLGIRVRAFKLMALAGAGVLAGLAGALNAHEVGVISPDQYNFTILVLALTYAVVGGVTHFSGALIAALVFGLFHELLRGAGTTAENIGYGIVLVLLMLIAPRGLGDPRLARLLRRILPGGRRRAVPASATSTDAELEDAPR</sequence>
<dbReference type="GO" id="GO:0005886">
    <property type="term" value="C:plasma membrane"/>
    <property type="evidence" value="ECO:0007669"/>
    <property type="project" value="UniProtKB-SubCell"/>
</dbReference>
<feature type="transmembrane region" description="Helical" evidence="6">
    <location>
        <begin position="171"/>
        <end position="190"/>
    </location>
</feature>
<feature type="transmembrane region" description="Helical" evidence="6">
    <location>
        <begin position="202"/>
        <end position="220"/>
    </location>
</feature>
<dbReference type="EMBL" id="WLYK01000008">
    <property type="protein sequence ID" value="MTD15967.1"/>
    <property type="molecule type" value="Genomic_DNA"/>
</dbReference>
<evidence type="ECO:0000256" key="6">
    <source>
        <dbReference type="SAM" id="Phobius"/>
    </source>
</evidence>
<name>A0A7K1FP96_9ACTN</name>
<feature type="transmembrane region" description="Helical" evidence="6">
    <location>
        <begin position="87"/>
        <end position="105"/>
    </location>
</feature>
<reference evidence="7 8" key="1">
    <citation type="submission" date="2019-11" db="EMBL/GenBank/DDBJ databases">
        <authorList>
            <person name="Jiang L.-Q."/>
        </authorList>
    </citation>
    <scope>NUCLEOTIDE SEQUENCE [LARGE SCALE GENOMIC DNA]</scope>
    <source>
        <strain evidence="7 8">YIM 132087</strain>
    </source>
</reference>
<dbReference type="Pfam" id="PF02653">
    <property type="entry name" value="BPD_transp_2"/>
    <property type="match status" value="1"/>
</dbReference>
<keyword evidence="8" id="KW-1185">Reference proteome</keyword>
<evidence type="ECO:0000313" key="7">
    <source>
        <dbReference type="EMBL" id="MTD15967.1"/>
    </source>
</evidence>
<dbReference type="PANTHER" id="PTHR30482:SF10">
    <property type="entry name" value="HIGH-AFFINITY BRANCHED-CHAIN AMINO ACID TRANSPORT PROTEIN BRAE"/>
    <property type="match status" value="1"/>
</dbReference>
<evidence type="ECO:0008006" key="9">
    <source>
        <dbReference type="Google" id="ProtNLM"/>
    </source>
</evidence>
<keyword evidence="3 6" id="KW-0812">Transmembrane</keyword>
<feature type="transmembrane region" description="Helical" evidence="6">
    <location>
        <begin position="250"/>
        <end position="268"/>
    </location>
</feature>
<comment type="caution">
    <text evidence="7">The sequence shown here is derived from an EMBL/GenBank/DDBJ whole genome shotgun (WGS) entry which is preliminary data.</text>
</comment>
<evidence type="ECO:0000256" key="5">
    <source>
        <dbReference type="ARBA" id="ARBA00023136"/>
    </source>
</evidence>
<keyword evidence="2" id="KW-1003">Cell membrane</keyword>
<evidence type="ECO:0000256" key="4">
    <source>
        <dbReference type="ARBA" id="ARBA00022989"/>
    </source>
</evidence>
<dbReference type="GO" id="GO:0015658">
    <property type="term" value="F:branched-chain amino acid transmembrane transporter activity"/>
    <property type="evidence" value="ECO:0007669"/>
    <property type="project" value="InterPro"/>
</dbReference>
<organism evidence="7 8">
    <name type="scientific">Nakamurella alba</name>
    <dbReference type="NCBI Taxonomy" id="2665158"/>
    <lineage>
        <taxon>Bacteria</taxon>
        <taxon>Bacillati</taxon>
        <taxon>Actinomycetota</taxon>
        <taxon>Actinomycetes</taxon>
        <taxon>Nakamurellales</taxon>
        <taxon>Nakamurellaceae</taxon>
        <taxon>Nakamurella</taxon>
    </lineage>
</organism>
<feature type="transmembrane region" description="Helical" evidence="6">
    <location>
        <begin position="125"/>
        <end position="143"/>
    </location>
</feature>
<dbReference type="RefSeq" id="WP_154769962.1">
    <property type="nucleotide sequence ID" value="NZ_WLYK01000008.1"/>
</dbReference>
<dbReference type="AlphaFoldDB" id="A0A7K1FP96"/>
<dbReference type="CDD" id="cd06581">
    <property type="entry name" value="TM_PBP1_LivM_like"/>
    <property type="match status" value="1"/>
</dbReference>
<protein>
    <recommendedName>
        <fullName evidence="9">Branched-chain amino acid ABC transporter permease</fullName>
    </recommendedName>
</protein>
<evidence type="ECO:0000313" key="8">
    <source>
        <dbReference type="Proteomes" id="UP000460221"/>
    </source>
</evidence>
<keyword evidence="5 6" id="KW-0472">Membrane</keyword>
<dbReference type="InterPro" id="IPR043428">
    <property type="entry name" value="LivM-like"/>
</dbReference>
<accession>A0A7K1FP96</accession>